<accession>A0AAX2LWU1</accession>
<dbReference type="GO" id="GO:0000976">
    <property type="term" value="F:transcription cis-regulatory region binding"/>
    <property type="evidence" value="ECO:0007669"/>
    <property type="project" value="TreeGrafter"/>
</dbReference>
<evidence type="ECO:0000313" key="9">
    <source>
        <dbReference type="Proteomes" id="UP000057088"/>
    </source>
</evidence>
<keyword evidence="9" id="KW-1185">Reference proteome</keyword>
<protein>
    <recommendedName>
        <fullName evidence="5">DNA-binding protein</fullName>
    </recommendedName>
</protein>
<dbReference type="Proteomes" id="UP000057088">
    <property type="component" value="Chromosome 1"/>
</dbReference>
<dbReference type="PIRSF" id="PIRSF002096">
    <property type="entry name" value="HnS"/>
    <property type="match status" value="1"/>
</dbReference>
<dbReference type="GO" id="GO:0046983">
    <property type="term" value="F:protein dimerization activity"/>
    <property type="evidence" value="ECO:0007669"/>
    <property type="project" value="InterPro"/>
</dbReference>
<dbReference type="GeneID" id="29383041"/>
<gene>
    <name evidence="8" type="primary">stpA</name>
    <name evidence="7" type="ORF">AL536_03855</name>
    <name evidence="8" type="ORF">NCTC11327_04361</name>
</gene>
<dbReference type="Gene3D" id="4.10.430.10">
    <property type="entry name" value="Histone-like protein H-NS, C-terminal domain"/>
    <property type="match status" value="1"/>
</dbReference>
<dbReference type="SUPFAM" id="SSF81273">
    <property type="entry name" value="H-NS histone-like proteins"/>
    <property type="match status" value="2"/>
</dbReference>
<dbReference type="EMBL" id="UHIP01000002">
    <property type="protein sequence ID" value="SUQ27486.1"/>
    <property type="molecule type" value="Genomic_DNA"/>
</dbReference>
<sequence length="134" mass="15214">MDELTKTLLNIRSLRAFSRDLTIEQLEDALSKLSSVVKERRYAESKRIQEQKEKEERLAAIAKQISEEGLDLKDLLSTLSNKSATKKVQRKARPAKYKYTDASGVMKTWTGQGRTPTIIQEALNSGRALDEFVI</sequence>
<reference evidence="9" key="1">
    <citation type="submission" date="2015-12" db="EMBL/GenBank/DDBJ databases">
        <title>FDA dAtabase for Regulatory Grade micrObial Sequences (FDA-ARGOS): Supporting development and validation of Infectious Disease Dx tests.</title>
        <authorList>
            <person name="Hoffmann M."/>
            <person name="Allard M."/>
            <person name="Evans P."/>
            <person name="Brown E."/>
            <person name="Tallon L.J."/>
            <person name="Sadzewicz L."/>
            <person name="Sengamalay N."/>
            <person name="Ott S."/>
            <person name="Godinez A."/>
            <person name="Nagaraj S."/>
            <person name="Vyas G."/>
            <person name="Aluvathingal J."/>
            <person name="Nadendla S."/>
            <person name="Geyer C."/>
            <person name="Sichtig H."/>
        </authorList>
    </citation>
    <scope>NUCLEOTIDE SEQUENCE [LARGE SCALE GENOMIC DNA]</scope>
    <source>
        <strain evidence="9">ATCC 33809</strain>
    </source>
</reference>
<evidence type="ECO:0000259" key="6">
    <source>
        <dbReference type="SMART" id="SM00528"/>
    </source>
</evidence>
<evidence type="ECO:0000313" key="8">
    <source>
        <dbReference type="EMBL" id="SUQ27486.1"/>
    </source>
</evidence>
<dbReference type="GO" id="GO:0032993">
    <property type="term" value="C:protein-DNA complex"/>
    <property type="evidence" value="ECO:0007669"/>
    <property type="project" value="TreeGrafter"/>
</dbReference>
<dbReference type="Pfam" id="PF22470">
    <property type="entry name" value="Histone_HNS_N"/>
    <property type="match status" value="1"/>
</dbReference>
<dbReference type="Pfam" id="PF00816">
    <property type="entry name" value="Histone_HNS"/>
    <property type="match status" value="1"/>
</dbReference>
<dbReference type="Proteomes" id="UP000254626">
    <property type="component" value="Unassembled WGS sequence"/>
</dbReference>
<name>A0AAX2LWU1_VIBFL</name>
<keyword evidence="4 5" id="KW-0238">DNA-binding</keyword>
<reference evidence="8 10" key="3">
    <citation type="submission" date="2018-06" db="EMBL/GenBank/DDBJ databases">
        <authorList>
            <consortium name="Pathogen Informatics"/>
            <person name="Doyle S."/>
        </authorList>
    </citation>
    <scope>NUCLEOTIDE SEQUENCE [LARGE SCALE GENOMIC DNA]</scope>
    <source>
        <strain evidence="8 10">NCTC11327</strain>
    </source>
</reference>
<evidence type="ECO:0000313" key="7">
    <source>
        <dbReference type="EMBL" id="AMF92620.1"/>
    </source>
</evidence>
<dbReference type="GO" id="GO:0003680">
    <property type="term" value="F:minor groove of adenine-thymine-rich DNA binding"/>
    <property type="evidence" value="ECO:0007669"/>
    <property type="project" value="TreeGrafter"/>
</dbReference>
<dbReference type="InterPro" id="IPR037150">
    <property type="entry name" value="H-NS_C_dom_sf"/>
</dbReference>
<dbReference type="Gene3D" id="1.10.287.1050">
    <property type="entry name" value="H-NS histone-like proteins"/>
    <property type="match status" value="1"/>
</dbReference>
<organism evidence="8 10">
    <name type="scientific">Vibrio fluvialis</name>
    <dbReference type="NCBI Taxonomy" id="676"/>
    <lineage>
        <taxon>Bacteria</taxon>
        <taxon>Pseudomonadati</taxon>
        <taxon>Pseudomonadota</taxon>
        <taxon>Gammaproteobacteria</taxon>
        <taxon>Vibrionales</taxon>
        <taxon>Vibrionaceae</taxon>
        <taxon>Vibrio</taxon>
    </lineage>
</organism>
<evidence type="ECO:0000256" key="2">
    <source>
        <dbReference type="ARBA" id="ARBA00010610"/>
    </source>
</evidence>
<comment type="similarity">
    <text evidence="2 5">Belongs to the histone-like protein H-NS family.</text>
</comment>
<reference evidence="7" key="2">
    <citation type="submission" date="2018-01" db="EMBL/GenBank/DDBJ databases">
        <title>FDA dAtabase for Regulatory Grade micrObial Sequences (FDA-ARGOS): Supporting development and validation of Infectious Disease Dx tests.</title>
        <authorList>
            <person name="Hoffmann M."/>
            <person name="Allard M."/>
            <person name="Evans P."/>
            <person name="Brown E."/>
            <person name="Tallon L."/>
            <person name="Sadzewicz L."/>
            <person name="Sengamalay N."/>
            <person name="Ott S."/>
            <person name="Godinez A."/>
            <person name="Nagaraj S."/>
            <person name="Vyas G."/>
            <person name="Aluvathingal J."/>
            <person name="Nadendla S."/>
            <person name="Geyer C."/>
            <person name="Sichtig H."/>
        </authorList>
    </citation>
    <scope>NUCLEOTIDE SEQUENCE</scope>
    <source>
        <strain evidence="7">ATCC 33809</strain>
    </source>
</reference>
<evidence type="ECO:0000256" key="4">
    <source>
        <dbReference type="ARBA" id="ARBA00023125"/>
    </source>
</evidence>
<dbReference type="InterPro" id="IPR027444">
    <property type="entry name" value="H-NS_C_dom"/>
</dbReference>
<dbReference type="GO" id="GO:0030527">
    <property type="term" value="F:structural constituent of chromatin"/>
    <property type="evidence" value="ECO:0007669"/>
    <property type="project" value="InterPro"/>
</dbReference>
<dbReference type="InterPro" id="IPR027454">
    <property type="entry name" value="Histone_HNS_N"/>
</dbReference>
<dbReference type="RefSeq" id="WP_061055661.1">
    <property type="nucleotide sequence ID" value="NZ_CABLBX010000012.1"/>
</dbReference>
<dbReference type="PANTHER" id="PTHR38097:SF2">
    <property type="entry name" value="DNA-BINDING PROTEIN STPA"/>
    <property type="match status" value="1"/>
</dbReference>
<keyword evidence="3" id="KW-0963">Cytoplasm</keyword>
<dbReference type="InterPro" id="IPR001801">
    <property type="entry name" value="Histone_HNS"/>
</dbReference>
<proteinExistence type="inferred from homology"/>
<dbReference type="GO" id="GO:0005829">
    <property type="term" value="C:cytosol"/>
    <property type="evidence" value="ECO:0007669"/>
    <property type="project" value="TreeGrafter"/>
</dbReference>
<evidence type="ECO:0000256" key="3">
    <source>
        <dbReference type="ARBA" id="ARBA00022490"/>
    </source>
</evidence>
<comment type="subcellular location">
    <subcellularLocation>
        <location evidence="1">Cytoplasm</location>
        <location evidence="1">Nucleoid</location>
    </subcellularLocation>
</comment>
<dbReference type="AlphaFoldDB" id="A0AAX2LWU1"/>
<dbReference type="GO" id="GO:0009295">
    <property type="term" value="C:nucleoid"/>
    <property type="evidence" value="ECO:0007669"/>
    <property type="project" value="UniProtKB-SubCell"/>
</dbReference>
<dbReference type="KEGG" id="vfl:AL536_03855"/>
<dbReference type="SMART" id="SM00528">
    <property type="entry name" value="HNS"/>
    <property type="match status" value="1"/>
</dbReference>
<evidence type="ECO:0000256" key="5">
    <source>
        <dbReference type="PIRNR" id="PIRNR002096"/>
    </source>
</evidence>
<evidence type="ECO:0000313" key="10">
    <source>
        <dbReference type="Proteomes" id="UP000254626"/>
    </source>
</evidence>
<dbReference type="EMBL" id="CP014034">
    <property type="protein sequence ID" value="AMF92620.1"/>
    <property type="molecule type" value="Genomic_DNA"/>
</dbReference>
<dbReference type="GO" id="GO:0001217">
    <property type="term" value="F:DNA-binding transcription repressor activity"/>
    <property type="evidence" value="ECO:0007669"/>
    <property type="project" value="TreeGrafter"/>
</dbReference>
<evidence type="ECO:0000256" key="1">
    <source>
        <dbReference type="ARBA" id="ARBA00004453"/>
    </source>
</evidence>
<dbReference type="PANTHER" id="PTHR38097">
    <property type="match status" value="1"/>
</dbReference>
<dbReference type="InterPro" id="IPR054180">
    <property type="entry name" value="H-NS-like_N"/>
</dbReference>
<dbReference type="GO" id="GO:0003681">
    <property type="term" value="F:bent DNA binding"/>
    <property type="evidence" value="ECO:0007669"/>
    <property type="project" value="TreeGrafter"/>
</dbReference>
<feature type="domain" description="DNA-binding protein H-NS-like C-terminal" evidence="6">
    <location>
        <begin position="87"/>
        <end position="134"/>
    </location>
</feature>